<organism evidence="1 2">
    <name type="scientific">Dreissena polymorpha</name>
    <name type="common">Zebra mussel</name>
    <name type="synonym">Mytilus polymorpha</name>
    <dbReference type="NCBI Taxonomy" id="45954"/>
    <lineage>
        <taxon>Eukaryota</taxon>
        <taxon>Metazoa</taxon>
        <taxon>Spiralia</taxon>
        <taxon>Lophotrochozoa</taxon>
        <taxon>Mollusca</taxon>
        <taxon>Bivalvia</taxon>
        <taxon>Autobranchia</taxon>
        <taxon>Heteroconchia</taxon>
        <taxon>Euheterodonta</taxon>
        <taxon>Imparidentia</taxon>
        <taxon>Neoheterodontei</taxon>
        <taxon>Myida</taxon>
        <taxon>Dreissenoidea</taxon>
        <taxon>Dreissenidae</taxon>
        <taxon>Dreissena</taxon>
    </lineage>
</organism>
<gene>
    <name evidence="1" type="ORF">DPMN_028623</name>
</gene>
<reference evidence="1" key="2">
    <citation type="submission" date="2020-11" db="EMBL/GenBank/DDBJ databases">
        <authorList>
            <person name="McCartney M.A."/>
            <person name="Auch B."/>
            <person name="Kono T."/>
            <person name="Mallez S."/>
            <person name="Becker A."/>
            <person name="Gohl D.M."/>
            <person name="Silverstein K.A.T."/>
            <person name="Koren S."/>
            <person name="Bechman K.B."/>
            <person name="Herman A."/>
            <person name="Abrahante J.E."/>
            <person name="Garbe J."/>
        </authorList>
    </citation>
    <scope>NUCLEOTIDE SEQUENCE</scope>
    <source>
        <strain evidence="1">Duluth1</strain>
        <tissue evidence="1">Whole animal</tissue>
    </source>
</reference>
<accession>A0A9D4LV18</accession>
<protein>
    <submittedName>
        <fullName evidence="1">Uncharacterized protein</fullName>
    </submittedName>
</protein>
<proteinExistence type="predicted"/>
<dbReference type="EMBL" id="JAIWYP010000002">
    <property type="protein sequence ID" value="KAH3865582.1"/>
    <property type="molecule type" value="Genomic_DNA"/>
</dbReference>
<sequence>MAAHRYIASTFQGIRQIYADFVSNRYGTPTVVFDGDSDEPSTKDATHQRRSKGVMGTHVLFTKETPFRSRKAHFMANKANKQAFIKLLAEMLQNI</sequence>
<dbReference type="Proteomes" id="UP000828390">
    <property type="component" value="Unassembled WGS sequence"/>
</dbReference>
<reference evidence="1" key="1">
    <citation type="journal article" date="2019" name="bioRxiv">
        <title>The Genome of the Zebra Mussel, Dreissena polymorpha: A Resource for Invasive Species Research.</title>
        <authorList>
            <person name="McCartney M.A."/>
            <person name="Auch B."/>
            <person name="Kono T."/>
            <person name="Mallez S."/>
            <person name="Zhang Y."/>
            <person name="Obille A."/>
            <person name="Becker A."/>
            <person name="Abrahante J.E."/>
            <person name="Garbe J."/>
            <person name="Badalamenti J.P."/>
            <person name="Herman A."/>
            <person name="Mangelson H."/>
            <person name="Liachko I."/>
            <person name="Sullivan S."/>
            <person name="Sone E.D."/>
            <person name="Koren S."/>
            <person name="Silverstein K.A.T."/>
            <person name="Beckman K.B."/>
            <person name="Gohl D.M."/>
        </authorList>
    </citation>
    <scope>NUCLEOTIDE SEQUENCE</scope>
    <source>
        <strain evidence="1">Duluth1</strain>
        <tissue evidence="1">Whole animal</tissue>
    </source>
</reference>
<keyword evidence="2" id="KW-1185">Reference proteome</keyword>
<name>A0A9D4LV18_DREPO</name>
<comment type="caution">
    <text evidence="1">The sequence shown here is derived from an EMBL/GenBank/DDBJ whole genome shotgun (WGS) entry which is preliminary data.</text>
</comment>
<evidence type="ECO:0000313" key="2">
    <source>
        <dbReference type="Proteomes" id="UP000828390"/>
    </source>
</evidence>
<evidence type="ECO:0000313" key="1">
    <source>
        <dbReference type="EMBL" id="KAH3865582.1"/>
    </source>
</evidence>
<dbReference type="AlphaFoldDB" id="A0A9D4LV18"/>